<feature type="domain" description="Aspartate/homoserine dehydrogenase NAD-binding" evidence="19">
    <location>
        <begin position="23"/>
        <end position="145"/>
    </location>
</feature>
<dbReference type="InterPro" id="IPR036291">
    <property type="entry name" value="NAD(P)-bd_dom_sf"/>
</dbReference>
<feature type="domain" description="Homoserine dehydrogenase catalytic" evidence="18">
    <location>
        <begin position="154"/>
        <end position="350"/>
    </location>
</feature>
<dbReference type="GO" id="GO:0009088">
    <property type="term" value="P:threonine biosynthetic process"/>
    <property type="evidence" value="ECO:0007669"/>
    <property type="project" value="UniProtKB-UniPathway"/>
</dbReference>
<evidence type="ECO:0000256" key="13">
    <source>
        <dbReference type="PIRSR" id="PIRSR036497-1"/>
    </source>
</evidence>
<dbReference type="EMBL" id="BMQB01000006">
    <property type="protein sequence ID" value="GGJ97888.1"/>
    <property type="molecule type" value="Genomic_DNA"/>
</dbReference>
<dbReference type="EC" id="1.1.1.3" evidence="5 15"/>
<dbReference type="Proteomes" id="UP000649739">
    <property type="component" value="Unassembled WGS sequence"/>
</dbReference>
<keyword evidence="17" id="KW-1133">Transmembrane helix</keyword>
<evidence type="ECO:0000256" key="14">
    <source>
        <dbReference type="PIRSR" id="PIRSR036497-2"/>
    </source>
</evidence>
<keyword evidence="10 15" id="KW-0486">Methionine biosynthesis</keyword>
<evidence type="ECO:0000256" key="9">
    <source>
        <dbReference type="ARBA" id="ARBA00023002"/>
    </source>
</evidence>
<reference evidence="20" key="1">
    <citation type="journal article" date="2014" name="Int. J. Syst. Evol. Microbiol.">
        <title>Complete genome sequence of Corynebacterium casei LMG S-19264T (=DSM 44701T), isolated from a smear-ripened cheese.</title>
        <authorList>
            <consortium name="US DOE Joint Genome Institute (JGI-PGF)"/>
            <person name="Walter F."/>
            <person name="Albersmeier A."/>
            <person name="Kalinowski J."/>
            <person name="Ruckert C."/>
        </authorList>
    </citation>
    <scope>NUCLEOTIDE SEQUENCE</scope>
    <source>
        <strain evidence="20">JCM 3090</strain>
    </source>
</reference>
<dbReference type="GO" id="GO:0050661">
    <property type="term" value="F:NADP binding"/>
    <property type="evidence" value="ECO:0007669"/>
    <property type="project" value="InterPro"/>
</dbReference>
<keyword evidence="9 15" id="KW-0560">Oxidoreductase</keyword>
<dbReference type="SUPFAM" id="SSF51735">
    <property type="entry name" value="NAD(P)-binding Rossmann-fold domains"/>
    <property type="match status" value="1"/>
</dbReference>
<dbReference type="RefSeq" id="WP_229783918.1">
    <property type="nucleotide sequence ID" value="NZ_BMQB01000006.1"/>
</dbReference>
<feature type="binding site" evidence="14">
    <location>
        <position position="123"/>
    </location>
    <ligand>
        <name>NADPH</name>
        <dbReference type="ChEBI" id="CHEBI:57783"/>
    </ligand>
</feature>
<evidence type="ECO:0000256" key="3">
    <source>
        <dbReference type="ARBA" id="ARBA00005062"/>
    </source>
</evidence>
<dbReference type="InterPro" id="IPR001342">
    <property type="entry name" value="HDH_cat"/>
</dbReference>
<comment type="pathway">
    <text evidence="2 15">Amino-acid biosynthesis; L-threonine biosynthesis; L-threonine from L-aspartate: step 3/5.</text>
</comment>
<comment type="cofactor">
    <cofactor evidence="1">
        <name>a metal cation</name>
        <dbReference type="ChEBI" id="CHEBI:25213"/>
    </cofactor>
</comment>
<evidence type="ECO:0000256" key="1">
    <source>
        <dbReference type="ARBA" id="ARBA00001920"/>
    </source>
</evidence>
<keyword evidence="6 15" id="KW-0028">Amino-acid biosynthesis</keyword>
<evidence type="ECO:0000313" key="20">
    <source>
        <dbReference type="EMBL" id="GGJ97888.1"/>
    </source>
</evidence>
<feature type="binding site" evidence="14">
    <location>
        <position position="207"/>
    </location>
    <ligand>
        <name>L-homoserine</name>
        <dbReference type="ChEBI" id="CHEBI:57476"/>
    </ligand>
</feature>
<dbReference type="AlphaFoldDB" id="A0A8J3BD00"/>
<dbReference type="GO" id="GO:0009090">
    <property type="term" value="P:homoserine biosynthetic process"/>
    <property type="evidence" value="ECO:0007669"/>
    <property type="project" value="UniProtKB-ARBA"/>
</dbReference>
<evidence type="ECO:0000256" key="4">
    <source>
        <dbReference type="ARBA" id="ARBA00006753"/>
    </source>
</evidence>
<evidence type="ECO:0000256" key="6">
    <source>
        <dbReference type="ARBA" id="ARBA00022605"/>
    </source>
</evidence>
<dbReference type="PANTHER" id="PTHR43070:SF5">
    <property type="entry name" value="HOMOSERINE DEHYDROGENASE"/>
    <property type="match status" value="1"/>
</dbReference>
<keyword evidence="7 15" id="KW-0791">Threonine biosynthesis</keyword>
<gene>
    <name evidence="20" type="ORF">GCM10010123_29970</name>
</gene>
<dbReference type="GO" id="GO:0009089">
    <property type="term" value="P:lysine biosynthetic process via diaminopimelate"/>
    <property type="evidence" value="ECO:0007669"/>
    <property type="project" value="UniProtKB-ARBA"/>
</dbReference>
<dbReference type="InterPro" id="IPR022697">
    <property type="entry name" value="HDH_short"/>
</dbReference>
<dbReference type="Gene3D" id="3.30.360.10">
    <property type="entry name" value="Dihydrodipicolinate Reductase, domain 2"/>
    <property type="match status" value="1"/>
</dbReference>
<feature type="binding site" evidence="14">
    <location>
        <begin position="23"/>
        <end position="28"/>
    </location>
    <ligand>
        <name>NADP(+)</name>
        <dbReference type="ChEBI" id="CHEBI:58349"/>
    </ligand>
</feature>
<dbReference type="InterPro" id="IPR011147">
    <property type="entry name" value="Bifunc_Aspkin/hSer_DH"/>
</dbReference>
<dbReference type="PIRSF" id="PIRSF036497">
    <property type="entry name" value="HDH_short"/>
    <property type="match status" value="1"/>
</dbReference>
<dbReference type="UniPathway" id="UPA00050">
    <property type="reaction ID" value="UER00063"/>
</dbReference>
<keyword evidence="17" id="KW-0472">Membrane</keyword>
<comment type="catalytic activity">
    <reaction evidence="11">
        <text>L-homoserine + NADP(+) = L-aspartate 4-semialdehyde + NADPH + H(+)</text>
        <dbReference type="Rhea" id="RHEA:15761"/>
        <dbReference type="ChEBI" id="CHEBI:15378"/>
        <dbReference type="ChEBI" id="CHEBI:57476"/>
        <dbReference type="ChEBI" id="CHEBI:57783"/>
        <dbReference type="ChEBI" id="CHEBI:58349"/>
        <dbReference type="ChEBI" id="CHEBI:537519"/>
        <dbReference type="EC" id="1.1.1.3"/>
    </reaction>
    <physiologicalReaction direction="right-to-left" evidence="11">
        <dbReference type="Rhea" id="RHEA:15763"/>
    </physiologicalReaction>
</comment>
<evidence type="ECO:0000256" key="11">
    <source>
        <dbReference type="ARBA" id="ARBA00048841"/>
    </source>
</evidence>
<dbReference type="Pfam" id="PF03447">
    <property type="entry name" value="NAD_binding_3"/>
    <property type="match status" value="1"/>
</dbReference>
<evidence type="ECO:0000256" key="8">
    <source>
        <dbReference type="ARBA" id="ARBA00022857"/>
    </source>
</evidence>
<evidence type="ECO:0000256" key="10">
    <source>
        <dbReference type="ARBA" id="ARBA00023167"/>
    </source>
</evidence>
<dbReference type="FunFam" id="3.30.360.10:FF:000006">
    <property type="entry name" value="Bifunctional aspartokinase/homoserine dehydrogenase"/>
    <property type="match status" value="1"/>
</dbReference>
<dbReference type="PANTHER" id="PTHR43070">
    <property type="match status" value="1"/>
</dbReference>
<evidence type="ECO:0000256" key="5">
    <source>
        <dbReference type="ARBA" id="ARBA00013213"/>
    </source>
</evidence>
<name>A0A8J3BD00_9ACTN</name>
<dbReference type="UniPathway" id="UPA00051">
    <property type="reaction ID" value="UER00465"/>
</dbReference>
<evidence type="ECO:0000256" key="16">
    <source>
        <dbReference type="RuleBase" id="RU004171"/>
    </source>
</evidence>
<evidence type="ECO:0000256" key="2">
    <source>
        <dbReference type="ARBA" id="ARBA00005056"/>
    </source>
</evidence>
<keyword evidence="17" id="KW-0812">Transmembrane</keyword>
<reference evidence="20" key="2">
    <citation type="submission" date="2020-09" db="EMBL/GenBank/DDBJ databases">
        <authorList>
            <person name="Sun Q."/>
            <person name="Ohkuma M."/>
        </authorList>
    </citation>
    <scope>NUCLEOTIDE SEQUENCE</scope>
    <source>
        <strain evidence="20">JCM 3090</strain>
    </source>
</reference>
<evidence type="ECO:0000313" key="21">
    <source>
        <dbReference type="Proteomes" id="UP000649739"/>
    </source>
</evidence>
<dbReference type="GO" id="GO:0004412">
    <property type="term" value="F:homoserine dehydrogenase activity"/>
    <property type="evidence" value="ECO:0007669"/>
    <property type="project" value="UniProtKB-EC"/>
</dbReference>
<evidence type="ECO:0000259" key="18">
    <source>
        <dbReference type="Pfam" id="PF00742"/>
    </source>
</evidence>
<dbReference type="Gene3D" id="3.40.50.720">
    <property type="entry name" value="NAD(P)-binding Rossmann-like Domain"/>
    <property type="match status" value="1"/>
</dbReference>
<dbReference type="PROSITE" id="PS01042">
    <property type="entry name" value="HOMOSER_DHGENASE"/>
    <property type="match status" value="1"/>
</dbReference>
<evidence type="ECO:0000256" key="17">
    <source>
        <dbReference type="SAM" id="Phobius"/>
    </source>
</evidence>
<keyword evidence="8 14" id="KW-0521">NADP</keyword>
<comment type="catalytic activity">
    <reaction evidence="12">
        <text>L-homoserine + NAD(+) = L-aspartate 4-semialdehyde + NADH + H(+)</text>
        <dbReference type="Rhea" id="RHEA:15757"/>
        <dbReference type="ChEBI" id="CHEBI:15378"/>
        <dbReference type="ChEBI" id="CHEBI:57476"/>
        <dbReference type="ChEBI" id="CHEBI:57540"/>
        <dbReference type="ChEBI" id="CHEBI:57945"/>
        <dbReference type="ChEBI" id="CHEBI:537519"/>
        <dbReference type="EC" id="1.1.1.3"/>
    </reaction>
    <physiologicalReaction direction="right-to-left" evidence="12">
        <dbReference type="Rhea" id="RHEA:15759"/>
    </physiologicalReaction>
</comment>
<dbReference type="GO" id="GO:0009086">
    <property type="term" value="P:methionine biosynthetic process"/>
    <property type="evidence" value="ECO:0007669"/>
    <property type="project" value="UniProtKB-KW"/>
</dbReference>
<accession>A0A8J3BD00</accession>
<dbReference type="Pfam" id="PF00742">
    <property type="entry name" value="Homoserine_dh"/>
    <property type="match status" value="1"/>
</dbReference>
<dbReference type="InterPro" id="IPR019811">
    <property type="entry name" value="HDH_CS"/>
</dbReference>
<keyword evidence="21" id="KW-1185">Reference proteome</keyword>
<proteinExistence type="inferred from homology"/>
<protein>
    <recommendedName>
        <fullName evidence="5 15">Homoserine dehydrogenase</fullName>
        <ecNumber evidence="5 15">1.1.1.3</ecNumber>
    </recommendedName>
</protein>
<comment type="caution">
    <text evidence="20">The sequence shown here is derived from an EMBL/GenBank/DDBJ whole genome shotgun (WGS) entry which is preliminary data.</text>
</comment>
<evidence type="ECO:0000256" key="15">
    <source>
        <dbReference type="RuleBase" id="RU000579"/>
    </source>
</evidence>
<evidence type="ECO:0000256" key="12">
    <source>
        <dbReference type="ARBA" id="ARBA00049031"/>
    </source>
</evidence>
<evidence type="ECO:0000259" key="19">
    <source>
        <dbReference type="Pfam" id="PF03447"/>
    </source>
</evidence>
<dbReference type="InterPro" id="IPR005106">
    <property type="entry name" value="Asp/hSer_DH_NAD-bd"/>
</dbReference>
<sequence>MSSLVEAPRTTAAPVTTGVVLLGTGVVGTAFLDRLHRLRRKGIGTGLRLVQVANSRRRIAAAAGLDPRTVAQRLPEGRVQRLDSVASALGASGVVVDATASEEVASWHARWLRSGLAIATANKAGIGADLNRYRSIDAHAARYGAAATVGAGLPLLRALDRLRGGGDRIHGLAGVLSGSLAWLLDAYDGRRSFADLVREARALGYAEPDPRVDLSGVDVQRKLLILARRSGTALAADAVRVESLLPPALAAADPAGVDAALGALDAPMAARYAAAAAGGRTLRYVARLAPDGGASVGLEALAAGDPLAGGGGCDNRVTITSDRYPDRPLVIQGPGAGAEVTAAALLDDVLRLAGPRA</sequence>
<evidence type="ECO:0000256" key="7">
    <source>
        <dbReference type="ARBA" id="ARBA00022697"/>
    </source>
</evidence>
<feature type="active site" description="Proton donor" evidence="13">
    <location>
        <position position="222"/>
    </location>
</feature>
<comment type="similarity">
    <text evidence="4 16">Belongs to the homoserine dehydrogenase family.</text>
</comment>
<feature type="transmembrane region" description="Helical" evidence="17">
    <location>
        <begin position="12"/>
        <end position="32"/>
    </location>
</feature>
<feature type="binding site" evidence="14">
    <location>
        <position position="99"/>
    </location>
    <ligand>
        <name>NADPH</name>
        <dbReference type="ChEBI" id="CHEBI:57783"/>
    </ligand>
</feature>
<comment type="pathway">
    <text evidence="3 15">Amino-acid biosynthesis; L-methionine biosynthesis via de novo pathway; L-homoserine from L-aspartate: step 3/3.</text>
</comment>
<dbReference type="SUPFAM" id="SSF55347">
    <property type="entry name" value="Glyceraldehyde-3-phosphate dehydrogenase-like, C-terminal domain"/>
    <property type="match status" value="1"/>
</dbReference>
<organism evidence="20 21">
    <name type="scientific">Pilimelia anulata</name>
    <dbReference type="NCBI Taxonomy" id="53371"/>
    <lineage>
        <taxon>Bacteria</taxon>
        <taxon>Bacillati</taxon>
        <taxon>Actinomycetota</taxon>
        <taxon>Actinomycetes</taxon>
        <taxon>Micromonosporales</taxon>
        <taxon>Micromonosporaceae</taxon>
        <taxon>Pilimelia</taxon>
    </lineage>
</organism>